<organism evidence="5 6">
    <name type="scientific">Natronospirillum operosum</name>
    <dbReference type="NCBI Taxonomy" id="2759953"/>
    <lineage>
        <taxon>Bacteria</taxon>
        <taxon>Pseudomonadati</taxon>
        <taxon>Pseudomonadota</taxon>
        <taxon>Gammaproteobacteria</taxon>
        <taxon>Oceanospirillales</taxon>
        <taxon>Natronospirillaceae</taxon>
        <taxon>Natronospirillum</taxon>
    </lineage>
</organism>
<dbReference type="InterPro" id="IPR051534">
    <property type="entry name" value="CBASS_pafABC_assoc_protein"/>
</dbReference>
<dbReference type="InterPro" id="IPR057727">
    <property type="entry name" value="WCX_dom"/>
</dbReference>
<evidence type="ECO:0000313" key="5">
    <source>
        <dbReference type="EMBL" id="TGG91751.1"/>
    </source>
</evidence>
<dbReference type="InterPro" id="IPR026881">
    <property type="entry name" value="WYL_dom"/>
</dbReference>
<dbReference type="PROSITE" id="PS51000">
    <property type="entry name" value="HTH_DEOR_2"/>
    <property type="match status" value="1"/>
</dbReference>
<dbReference type="AlphaFoldDB" id="A0A4Z0W4Y4"/>
<evidence type="ECO:0000256" key="3">
    <source>
        <dbReference type="SAM" id="MobiDB-lite"/>
    </source>
</evidence>
<dbReference type="Pfam" id="PF25583">
    <property type="entry name" value="WCX"/>
    <property type="match status" value="1"/>
</dbReference>
<dbReference type="Pfam" id="PF08279">
    <property type="entry name" value="HTH_11"/>
    <property type="match status" value="1"/>
</dbReference>
<dbReference type="Gene3D" id="1.10.10.10">
    <property type="entry name" value="Winged helix-like DNA-binding domain superfamily/Winged helix DNA-binding domain"/>
    <property type="match status" value="1"/>
</dbReference>
<dbReference type="InterPro" id="IPR013196">
    <property type="entry name" value="HTH_11"/>
</dbReference>
<dbReference type="PROSITE" id="PS52050">
    <property type="entry name" value="WYL"/>
    <property type="match status" value="1"/>
</dbReference>
<dbReference type="PANTHER" id="PTHR34580:SF3">
    <property type="entry name" value="PROTEIN PAFB"/>
    <property type="match status" value="1"/>
</dbReference>
<keyword evidence="2" id="KW-0804">Transcription</keyword>
<dbReference type="Proteomes" id="UP000297475">
    <property type="component" value="Unassembled WGS sequence"/>
</dbReference>
<keyword evidence="6" id="KW-1185">Reference proteome</keyword>
<evidence type="ECO:0000256" key="1">
    <source>
        <dbReference type="ARBA" id="ARBA00023015"/>
    </source>
</evidence>
<evidence type="ECO:0000259" key="4">
    <source>
        <dbReference type="PROSITE" id="PS51000"/>
    </source>
</evidence>
<evidence type="ECO:0000313" key="6">
    <source>
        <dbReference type="Proteomes" id="UP000297475"/>
    </source>
</evidence>
<feature type="domain" description="HTH deoR-type" evidence="4">
    <location>
        <begin position="3"/>
        <end position="58"/>
    </location>
</feature>
<sequence length="339" mass="39187">MNRFDRVTSLLLLLQTRSVVTARFLSEHFAVSERTIYRDIRTLENAGVPIGAEAGVGYFLEKSYRLPPVSFTLDETAALLLGERLLVSGLDAHSLQDFRQALNKVRAVIDRSDKDYLSSLDADIEVFPTGSHFPLDELNQHDQTEPSTGSEGVPSGSDRWLRDCRSALVRRQVVEIDYLALSSQQQTTRQIEPIGLFYYSWHWHLIAWCRLREGYRDFRLDRILSFAPQPEQFARHSRLTLQQYLNEQPGREELLETEVLFSPRAARFVEEQRYLFGFVDEERQQDGVRMRFLTPVPEYMARWLLQYIDEVDIIHGDAIRAALQSYSARLSAHWGGKTS</sequence>
<keyword evidence="1" id="KW-0805">Transcription regulation</keyword>
<dbReference type="InterPro" id="IPR036388">
    <property type="entry name" value="WH-like_DNA-bd_sf"/>
</dbReference>
<dbReference type="OrthoDB" id="9787242at2"/>
<dbReference type="InterPro" id="IPR036390">
    <property type="entry name" value="WH_DNA-bd_sf"/>
</dbReference>
<comment type="caution">
    <text evidence="5">The sequence shown here is derived from an EMBL/GenBank/DDBJ whole genome shotgun (WGS) entry which is preliminary data.</text>
</comment>
<protein>
    <submittedName>
        <fullName evidence="5">YafY family transcriptional regulator</fullName>
    </submittedName>
</protein>
<name>A0A4Z0W4Y4_9GAMM</name>
<dbReference type="RefSeq" id="WP_135484162.1">
    <property type="nucleotide sequence ID" value="NZ_SRMF01000007.1"/>
</dbReference>
<dbReference type="InterPro" id="IPR001034">
    <property type="entry name" value="DeoR_HTH"/>
</dbReference>
<dbReference type="Pfam" id="PF13280">
    <property type="entry name" value="WYL"/>
    <property type="match status" value="1"/>
</dbReference>
<feature type="compositionally biased region" description="Basic and acidic residues" evidence="3">
    <location>
        <begin position="135"/>
        <end position="144"/>
    </location>
</feature>
<dbReference type="InterPro" id="IPR028349">
    <property type="entry name" value="PafC-like"/>
</dbReference>
<dbReference type="SUPFAM" id="SSF46785">
    <property type="entry name" value="Winged helix' DNA-binding domain"/>
    <property type="match status" value="1"/>
</dbReference>
<feature type="region of interest" description="Disordered" evidence="3">
    <location>
        <begin position="135"/>
        <end position="158"/>
    </location>
</feature>
<dbReference type="GO" id="GO:0003700">
    <property type="term" value="F:DNA-binding transcription factor activity"/>
    <property type="evidence" value="ECO:0007669"/>
    <property type="project" value="InterPro"/>
</dbReference>
<gene>
    <name evidence="5" type="ORF">E4656_15290</name>
</gene>
<dbReference type="PIRSF" id="PIRSF016838">
    <property type="entry name" value="PafC"/>
    <property type="match status" value="1"/>
</dbReference>
<evidence type="ECO:0000256" key="2">
    <source>
        <dbReference type="ARBA" id="ARBA00023163"/>
    </source>
</evidence>
<reference evidence="5 6" key="1">
    <citation type="submission" date="2019-04" db="EMBL/GenBank/DDBJ databases">
        <title>Natronospirillum operosus gen. nov., sp. nov., a haloalkaliphilic satellite isolated from decaying biomass of laboratory culture of cyanobacterium Geitlerinema sp. and proposal of Natronospirillaceae fam. nov. and Saccharospirillaceae fam. nov.</title>
        <authorList>
            <person name="Kevbrin V."/>
            <person name="Boltyanskaya Y."/>
            <person name="Koziaeva V."/>
            <person name="Grouzdev D.S."/>
            <person name="Park M."/>
            <person name="Cho J."/>
        </authorList>
    </citation>
    <scope>NUCLEOTIDE SEQUENCE [LARGE SCALE GENOMIC DNA]</scope>
    <source>
        <strain evidence="5 6">G-116</strain>
    </source>
</reference>
<dbReference type="PANTHER" id="PTHR34580">
    <property type="match status" value="1"/>
</dbReference>
<accession>A0A4Z0W4Y4</accession>
<dbReference type="EMBL" id="SRMF01000007">
    <property type="protein sequence ID" value="TGG91751.1"/>
    <property type="molecule type" value="Genomic_DNA"/>
</dbReference>
<proteinExistence type="predicted"/>